<organism evidence="2 3">
    <name type="scientific">Parascaris equorum</name>
    <name type="common">Equine roundworm</name>
    <dbReference type="NCBI Taxonomy" id="6256"/>
    <lineage>
        <taxon>Eukaryota</taxon>
        <taxon>Metazoa</taxon>
        <taxon>Ecdysozoa</taxon>
        <taxon>Nematoda</taxon>
        <taxon>Chromadorea</taxon>
        <taxon>Rhabditida</taxon>
        <taxon>Spirurina</taxon>
        <taxon>Ascaridomorpha</taxon>
        <taxon>Ascaridoidea</taxon>
        <taxon>Ascarididae</taxon>
        <taxon>Parascaris</taxon>
    </lineage>
</organism>
<reference evidence="3" key="1">
    <citation type="submission" date="2022-11" db="UniProtKB">
        <authorList>
            <consortium name="WormBaseParasite"/>
        </authorList>
    </citation>
    <scope>IDENTIFICATION</scope>
</reference>
<dbReference type="Proteomes" id="UP000887564">
    <property type="component" value="Unplaced"/>
</dbReference>
<accession>A0A914R9E9</accession>
<sequence>MARHKAVAKTSEGAKRGRPGKGTGAAEENGIEKATPKVNLPHKMAKTKYFY</sequence>
<keyword evidence="2" id="KW-1185">Reference proteome</keyword>
<dbReference type="WBParaSite" id="PEQ_0000289301-mRNA-1">
    <property type="protein sequence ID" value="PEQ_0000289301-mRNA-1"/>
    <property type="gene ID" value="PEQ_0000289301"/>
</dbReference>
<name>A0A914R9E9_PAREQ</name>
<evidence type="ECO:0000256" key="1">
    <source>
        <dbReference type="SAM" id="MobiDB-lite"/>
    </source>
</evidence>
<proteinExistence type="predicted"/>
<feature type="region of interest" description="Disordered" evidence="1">
    <location>
        <begin position="1"/>
        <end position="39"/>
    </location>
</feature>
<evidence type="ECO:0000313" key="3">
    <source>
        <dbReference type="WBParaSite" id="PEQ_0000289301-mRNA-1"/>
    </source>
</evidence>
<protein>
    <submittedName>
        <fullName evidence="3">Uncharacterized protein</fullName>
    </submittedName>
</protein>
<evidence type="ECO:0000313" key="2">
    <source>
        <dbReference type="Proteomes" id="UP000887564"/>
    </source>
</evidence>
<dbReference type="AlphaFoldDB" id="A0A914R9E9"/>